<evidence type="ECO:0000313" key="9">
    <source>
        <dbReference type="EMBL" id="ADO67094.1"/>
    </source>
</evidence>
<name>E3T4I1_CROVB</name>
<dbReference type="Pfam" id="PF01171">
    <property type="entry name" value="ATP_bind_3"/>
    <property type="match status" value="1"/>
</dbReference>
<sequence length="385" mass="45628">MFNTTDILKYLNFVPLLFCVTIGFIIYRSIYHNNNQKLLEFPSYYYFGKENIHISKNPLKTKLTNFCNTFNDQCTFIVSLSGGVDSMVLLALLLNIIPANRIITASINYNQRDESHDEMEFLHKYVSLYRIKKYSTTINIGRRRTGDIKRKFYEETSQQIRYDLYNKIINENRLDPQNTIILLGHHKNDLIENIFNNFMSGRKLTDLEVMKELSSKHGLIYGRPLLDFQKSAIYNLAYKHNIPFFKDTTPKWSKRGLMRNKLFPLLFEIYPNFMNSLKNQGENSNELNKMVQDTWINDFIFITEEIPEGIIYKWFNKTNNFTKVVWHEILSTILHENGVPMISTNSFNIFLDDKIQEKYNILSKHVSYRRTVETTIIKIYKNNLD</sequence>
<keyword evidence="9" id="KW-0378">Hydrolase</keyword>
<accession>E3T4I1</accession>
<dbReference type="Gene3D" id="3.40.50.620">
    <property type="entry name" value="HUPs"/>
    <property type="match status" value="1"/>
</dbReference>
<dbReference type="KEGG" id="vg:9887463"/>
<dbReference type="GO" id="GO:0004527">
    <property type="term" value="F:exonuclease activity"/>
    <property type="evidence" value="ECO:0007669"/>
    <property type="project" value="UniProtKB-KW"/>
</dbReference>
<dbReference type="RefSeq" id="YP_003969693.1">
    <property type="nucleotide sequence ID" value="NC_014637.1"/>
</dbReference>
<evidence type="ECO:0000256" key="2">
    <source>
        <dbReference type="ARBA" id="ARBA00022598"/>
    </source>
</evidence>
<dbReference type="InterPro" id="IPR014729">
    <property type="entry name" value="Rossmann-like_a/b/a_fold"/>
</dbReference>
<evidence type="ECO:0000256" key="5">
    <source>
        <dbReference type="ARBA" id="ARBA00022840"/>
    </source>
</evidence>
<keyword evidence="9" id="KW-0269">Exonuclease</keyword>
<dbReference type="GO" id="GO:0005524">
    <property type="term" value="F:ATP binding"/>
    <property type="evidence" value="ECO:0007669"/>
    <property type="project" value="UniProtKB-KW"/>
</dbReference>
<dbReference type="PANTHER" id="PTHR43033:SF3">
    <property type="entry name" value="TRNA(ILE)-LYSIDINE SYNTHETASE"/>
    <property type="match status" value="1"/>
</dbReference>
<organismHost>
    <name type="scientific">Cafeteria roenbergensis</name>
    <name type="common">Marine flagellate</name>
    <dbReference type="NCBI Taxonomy" id="33653"/>
</organismHost>
<keyword evidence="7" id="KW-0472">Membrane</keyword>
<organism evidence="9 10">
    <name type="scientific">Cafeteria roenbergensis virus (strain BV-PW1)</name>
    <name type="common">CroV</name>
    <dbReference type="NCBI Taxonomy" id="693272"/>
    <lineage>
        <taxon>Viruses</taxon>
        <taxon>Varidnaviria</taxon>
        <taxon>Bamfordvirae</taxon>
        <taxon>Nucleocytoviricota</taxon>
        <taxon>Megaviricetes</taxon>
        <taxon>Imitervirales</taxon>
        <taxon>Mimiviridae</taxon>
        <taxon>Aliimimivirinae</taxon>
        <taxon>Rheavirus</taxon>
        <taxon>Rheavirus sinusmexicani</taxon>
    </lineage>
</organism>
<keyword evidence="7" id="KW-0812">Transmembrane</keyword>
<evidence type="ECO:0000256" key="4">
    <source>
        <dbReference type="ARBA" id="ARBA00022741"/>
    </source>
</evidence>
<dbReference type="InterPro" id="IPR012795">
    <property type="entry name" value="tRNA_Ile_lys_synt_N"/>
</dbReference>
<dbReference type="SUPFAM" id="SSF52402">
    <property type="entry name" value="Adenine nucleotide alpha hydrolases-like"/>
    <property type="match status" value="1"/>
</dbReference>
<dbReference type="HAMAP" id="MF_01161">
    <property type="entry name" value="tRNA_Ile_lys_synt"/>
    <property type="match status" value="1"/>
</dbReference>
<keyword evidence="2" id="KW-0436">Ligase</keyword>
<keyword evidence="4" id="KW-0547">Nucleotide-binding</keyword>
<dbReference type="OrthoDB" id="21892at10239"/>
<evidence type="ECO:0000256" key="3">
    <source>
        <dbReference type="ARBA" id="ARBA00022694"/>
    </source>
</evidence>
<comment type="catalytic activity">
    <reaction evidence="6">
        <text>cytidine(34) in tRNA(Ile2) + L-lysine + ATP = lysidine(34) in tRNA(Ile2) + AMP + diphosphate + H(+)</text>
        <dbReference type="Rhea" id="RHEA:43744"/>
        <dbReference type="Rhea" id="RHEA-COMP:10625"/>
        <dbReference type="Rhea" id="RHEA-COMP:10670"/>
        <dbReference type="ChEBI" id="CHEBI:15378"/>
        <dbReference type="ChEBI" id="CHEBI:30616"/>
        <dbReference type="ChEBI" id="CHEBI:32551"/>
        <dbReference type="ChEBI" id="CHEBI:33019"/>
        <dbReference type="ChEBI" id="CHEBI:82748"/>
        <dbReference type="ChEBI" id="CHEBI:83665"/>
        <dbReference type="ChEBI" id="CHEBI:456215"/>
        <dbReference type="EC" id="6.3.4.19"/>
    </reaction>
</comment>
<keyword evidence="5" id="KW-0067">ATP-binding</keyword>
<feature type="transmembrane region" description="Helical" evidence="7">
    <location>
        <begin position="7"/>
        <end position="27"/>
    </location>
</feature>
<dbReference type="GO" id="GO:0008033">
    <property type="term" value="P:tRNA processing"/>
    <property type="evidence" value="ECO:0007669"/>
    <property type="project" value="UniProtKB-KW"/>
</dbReference>
<evidence type="ECO:0000313" key="10">
    <source>
        <dbReference type="Proteomes" id="UP000029781"/>
    </source>
</evidence>
<dbReference type="Proteomes" id="UP000029781">
    <property type="component" value="Segment"/>
</dbReference>
<evidence type="ECO:0000256" key="1">
    <source>
        <dbReference type="ARBA" id="ARBA00013267"/>
    </source>
</evidence>
<dbReference type="GO" id="GO:0032267">
    <property type="term" value="F:tRNA(Ile)-lysidine synthase activity"/>
    <property type="evidence" value="ECO:0007669"/>
    <property type="project" value="UniProtKB-EC"/>
</dbReference>
<dbReference type="InterPro" id="IPR011063">
    <property type="entry name" value="TilS/TtcA_N"/>
</dbReference>
<evidence type="ECO:0000256" key="7">
    <source>
        <dbReference type="SAM" id="Phobius"/>
    </source>
</evidence>
<keyword evidence="3" id="KW-0819">tRNA processing</keyword>
<keyword evidence="10" id="KW-1185">Reference proteome</keyword>
<gene>
    <name evidence="9" type="ORF">crov061</name>
</gene>
<dbReference type="InterPro" id="IPR012094">
    <property type="entry name" value="tRNA_Ile_lys_synt"/>
</dbReference>
<evidence type="ECO:0000256" key="6">
    <source>
        <dbReference type="ARBA" id="ARBA00048539"/>
    </source>
</evidence>
<dbReference type="NCBIfam" id="TIGR02432">
    <property type="entry name" value="lysidine_TilS_N"/>
    <property type="match status" value="1"/>
</dbReference>
<feature type="domain" description="tRNA(Ile)-lysidine/2-thiocytidine synthase N-terminal" evidence="8">
    <location>
        <begin position="76"/>
        <end position="251"/>
    </location>
</feature>
<dbReference type="GeneID" id="9887463"/>
<dbReference type="EMBL" id="GU244497">
    <property type="protein sequence ID" value="ADO67094.1"/>
    <property type="molecule type" value="Genomic_DNA"/>
</dbReference>
<protein>
    <recommendedName>
        <fullName evidence="1">tRNA(Ile)-lysidine synthetase</fullName>
        <ecNumber evidence="1">6.3.4.19</ecNumber>
    </recommendedName>
</protein>
<reference evidence="9 10" key="1">
    <citation type="journal article" date="2010" name="Proc. Natl. Acad. Sci. U.S.A.">
        <title>Giant virus with a remarkable complement of genes infects marine zooplankton.</title>
        <authorList>
            <person name="Fischer M.G."/>
            <person name="Allen M.J."/>
            <person name="Wilson W.H."/>
            <person name="Suttle C.A."/>
        </authorList>
    </citation>
    <scope>NUCLEOTIDE SEQUENCE [LARGE SCALE GENOMIC DNA]</scope>
    <source>
        <strain evidence="9 10">BV-PW1</strain>
    </source>
</reference>
<dbReference type="CDD" id="cd01992">
    <property type="entry name" value="TilS_N"/>
    <property type="match status" value="1"/>
</dbReference>
<evidence type="ECO:0000259" key="8">
    <source>
        <dbReference type="Pfam" id="PF01171"/>
    </source>
</evidence>
<dbReference type="EC" id="6.3.4.19" evidence="1"/>
<keyword evidence="7" id="KW-1133">Transmembrane helix</keyword>
<proteinExistence type="inferred from homology"/>
<dbReference type="PANTHER" id="PTHR43033">
    <property type="entry name" value="TRNA(ILE)-LYSIDINE SYNTHASE-RELATED"/>
    <property type="match status" value="1"/>
</dbReference>
<keyword evidence="9" id="KW-0540">Nuclease</keyword>